<feature type="domain" description="Endonuclease GajA/Old nuclease/RecF-like AAA" evidence="1">
    <location>
        <begin position="18"/>
        <end position="375"/>
    </location>
</feature>
<dbReference type="InterPro" id="IPR041685">
    <property type="entry name" value="AAA_GajA/Old/RecF-like"/>
</dbReference>
<evidence type="ECO:0000313" key="2">
    <source>
        <dbReference type="EMBL" id="MBW4546081.1"/>
    </source>
</evidence>
<dbReference type="AlphaFoldDB" id="A0A951PM20"/>
<reference evidence="2" key="2">
    <citation type="journal article" date="2022" name="Microbiol. Resour. Announc.">
        <title>Metagenome Sequencing to Explore Phylogenomics of Terrestrial Cyanobacteria.</title>
        <authorList>
            <person name="Ward R.D."/>
            <person name="Stajich J.E."/>
            <person name="Johansen J.R."/>
            <person name="Huntemann M."/>
            <person name="Clum A."/>
            <person name="Foster B."/>
            <person name="Foster B."/>
            <person name="Roux S."/>
            <person name="Palaniappan K."/>
            <person name="Varghese N."/>
            <person name="Mukherjee S."/>
            <person name="Reddy T.B.K."/>
            <person name="Daum C."/>
            <person name="Copeland A."/>
            <person name="Chen I.A."/>
            <person name="Ivanova N.N."/>
            <person name="Kyrpides N.C."/>
            <person name="Shapiro N."/>
            <person name="Eloe-Fadrosh E.A."/>
            <person name="Pietrasiak N."/>
        </authorList>
    </citation>
    <scope>NUCLEOTIDE SEQUENCE</scope>
    <source>
        <strain evidence="2">CPER-KK1</strain>
    </source>
</reference>
<dbReference type="Gene3D" id="3.40.50.300">
    <property type="entry name" value="P-loop containing nucleotide triphosphate hydrolases"/>
    <property type="match status" value="1"/>
</dbReference>
<dbReference type="Proteomes" id="UP000753908">
    <property type="component" value="Unassembled WGS sequence"/>
</dbReference>
<evidence type="ECO:0000259" key="1">
    <source>
        <dbReference type="Pfam" id="PF13175"/>
    </source>
</evidence>
<dbReference type="InterPro" id="IPR014592">
    <property type="entry name" value="P-loop_UCP034888"/>
</dbReference>
<organism evidence="2 3">
    <name type="scientific">Symplocastrum torsivum CPER-KK1</name>
    <dbReference type="NCBI Taxonomy" id="450513"/>
    <lineage>
        <taxon>Bacteria</taxon>
        <taxon>Bacillati</taxon>
        <taxon>Cyanobacteriota</taxon>
        <taxon>Cyanophyceae</taxon>
        <taxon>Oscillatoriophycideae</taxon>
        <taxon>Oscillatoriales</taxon>
        <taxon>Microcoleaceae</taxon>
        <taxon>Symplocastrum</taxon>
    </lineage>
</organism>
<dbReference type="PANTHER" id="PTHR43581">
    <property type="entry name" value="ATP/GTP PHOSPHATASE"/>
    <property type="match status" value="1"/>
</dbReference>
<dbReference type="PANTHER" id="PTHR43581:SF2">
    <property type="entry name" value="EXCINUCLEASE ATPASE SUBUNIT"/>
    <property type="match status" value="1"/>
</dbReference>
<evidence type="ECO:0000313" key="3">
    <source>
        <dbReference type="Proteomes" id="UP000753908"/>
    </source>
</evidence>
<comment type="caution">
    <text evidence="2">The sequence shown here is derived from an EMBL/GenBank/DDBJ whole genome shotgun (WGS) entry which is preliminary data.</text>
</comment>
<accession>A0A951PM20</accession>
<name>A0A951PM20_9CYAN</name>
<dbReference type="EMBL" id="JAHHIF010000021">
    <property type="protein sequence ID" value="MBW4546081.1"/>
    <property type="molecule type" value="Genomic_DNA"/>
</dbReference>
<proteinExistence type="predicted"/>
<reference evidence="2" key="1">
    <citation type="submission" date="2021-05" db="EMBL/GenBank/DDBJ databases">
        <authorList>
            <person name="Pietrasiak N."/>
            <person name="Ward R."/>
            <person name="Stajich J.E."/>
            <person name="Kurbessoian T."/>
        </authorList>
    </citation>
    <scope>NUCLEOTIDE SEQUENCE</scope>
    <source>
        <strain evidence="2">CPER-KK1</strain>
    </source>
</reference>
<gene>
    <name evidence="2" type="ORF">KME25_16775</name>
</gene>
<dbReference type="SUPFAM" id="SSF52540">
    <property type="entry name" value="P-loop containing nucleoside triphosphate hydrolases"/>
    <property type="match status" value="1"/>
</dbReference>
<dbReference type="InterPro" id="IPR027417">
    <property type="entry name" value="P-loop_NTPase"/>
</dbReference>
<dbReference type="PIRSF" id="PIRSF034888">
    <property type="entry name" value="P-loop_UCP034888"/>
    <property type="match status" value="1"/>
</dbReference>
<dbReference type="Pfam" id="PF13175">
    <property type="entry name" value="AAA_15"/>
    <property type="match status" value="1"/>
</dbReference>
<dbReference type="InterPro" id="IPR051396">
    <property type="entry name" value="Bact_Antivir_Def_Nuclease"/>
</dbReference>
<protein>
    <submittedName>
        <fullName evidence="2">AAA family ATPase</fullName>
    </submittedName>
</protein>
<sequence length="450" mass="50028">MTQLTSVESNDKKLVSGITGISVCGYKSLYEECSIEIRPLTILAGANSSGKSSIMQPLLLMKQTLEASYDPGALLIYGSHIQFTLAAQFLSQLPVKKKSDSLTVSVEIDNDLSFTSTFNKHSSKGVEIIETTYSLWNNPSNKLKANFGTRMSHEDFMMNLPEYIKKFNESFLQIDRDGEKPKYKAKRERCFLELELAVGQESIGWGTNYSSSFQSYIRKLIHIPGLRGNPERTYKTTAIGREFPGTFDNYVASVLSYWNETKDERLQEIGRALETLGLTSKVDAKQINDVHIELRVGRSLTSGEATEMVSIADVGLGVSQVLPVLVALLVAEPGQLVYLEQPEVHLHPRAQAAMAEILADAAKRGVRVVLETHSELLLLAVQSLVAEGKLSPDLVKLHWFTRREDGVTEVNSAELDDAGAFGDWSEDFSDVSLKLESRYLNAAEAHLWQR</sequence>